<evidence type="ECO:0000259" key="7">
    <source>
        <dbReference type="PROSITE" id="PS50850"/>
    </source>
</evidence>
<gene>
    <name evidence="8" type="ORF">TESG_01744</name>
</gene>
<dbReference type="OrthoDB" id="413079at2759"/>
<dbReference type="GO" id="GO:0016020">
    <property type="term" value="C:membrane"/>
    <property type="evidence" value="ECO:0007669"/>
    <property type="project" value="UniProtKB-SubCell"/>
</dbReference>
<name>F2RSC3_TRIT1</name>
<dbReference type="InterPro" id="IPR051788">
    <property type="entry name" value="MFS_Transporter"/>
</dbReference>
<feature type="transmembrane region" description="Helical" evidence="6">
    <location>
        <begin position="179"/>
        <end position="201"/>
    </location>
</feature>
<dbReference type="SUPFAM" id="SSF103473">
    <property type="entry name" value="MFS general substrate transporter"/>
    <property type="match status" value="1"/>
</dbReference>
<feature type="transmembrane region" description="Helical" evidence="6">
    <location>
        <begin position="153"/>
        <end position="173"/>
    </location>
</feature>
<feature type="transmembrane region" description="Helical" evidence="6">
    <location>
        <begin position="115"/>
        <end position="132"/>
    </location>
</feature>
<feature type="transmembrane region" description="Helical" evidence="6">
    <location>
        <begin position="30"/>
        <end position="55"/>
    </location>
</feature>
<dbReference type="EMBL" id="GG698482">
    <property type="protein sequence ID" value="EGD94222.1"/>
    <property type="molecule type" value="Genomic_DNA"/>
</dbReference>
<feature type="region of interest" description="Disordered" evidence="5">
    <location>
        <begin position="1"/>
        <end position="22"/>
    </location>
</feature>
<evidence type="ECO:0000256" key="1">
    <source>
        <dbReference type="ARBA" id="ARBA00004141"/>
    </source>
</evidence>
<organism evidence="8 9">
    <name type="scientific">Trichophyton tonsurans (strain CBS 112818)</name>
    <name type="common">Scalp ringworm fungus</name>
    <dbReference type="NCBI Taxonomy" id="647933"/>
    <lineage>
        <taxon>Eukaryota</taxon>
        <taxon>Fungi</taxon>
        <taxon>Dikarya</taxon>
        <taxon>Ascomycota</taxon>
        <taxon>Pezizomycotina</taxon>
        <taxon>Eurotiomycetes</taxon>
        <taxon>Eurotiomycetidae</taxon>
        <taxon>Onygenales</taxon>
        <taxon>Arthrodermataceae</taxon>
        <taxon>Trichophyton</taxon>
    </lineage>
</organism>
<reference evidence="9" key="1">
    <citation type="journal article" date="2012" name="MBio">
        <title>Comparative genome analysis of Trichophyton rubrum and related dermatophytes reveals candidate genes involved in infection.</title>
        <authorList>
            <person name="Martinez D.A."/>
            <person name="Oliver B.G."/>
            <person name="Graeser Y."/>
            <person name="Goldberg J.M."/>
            <person name="Li W."/>
            <person name="Martinez-Rossi N.M."/>
            <person name="Monod M."/>
            <person name="Shelest E."/>
            <person name="Barton R.C."/>
            <person name="Birch E."/>
            <person name="Brakhage A.A."/>
            <person name="Chen Z."/>
            <person name="Gurr S.J."/>
            <person name="Heiman D."/>
            <person name="Heitman J."/>
            <person name="Kosti I."/>
            <person name="Rossi A."/>
            <person name="Saif S."/>
            <person name="Samalova M."/>
            <person name="Saunders C.W."/>
            <person name="Shea T."/>
            <person name="Summerbell R.C."/>
            <person name="Xu J."/>
            <person name="Young S."/>
            <person name="Zeng Q."/>
            <person name="Birren B.W."/>
            <person name="Cuomo C.A."/>
            <person name="White T.C."/>
        </authorList>
    </citation>
    <scope>NUCLEOTIDE SEQUENCE [LARGE SCALE GENOMIC DNA]</scope>
    <source>
        <strain evidence="9">CBS 112818</strain>
    </source>
</reference>
<evidence type="ECO:0000256" key="2">
    <source>
        <dbReference type="ARBA" id="ARBA00022692"/>
    </source>
</evidence>
<dbReference type="Pfam" id="PF07690">
    <property type="entry name" value="MFS_1"/>
    <property type="match status" value="1"/>
</dbReference>
<comment type="subcellular location">
    <subcellularLocation>
        <location evidence="1">Membrane</location>
        <topology evidence="1">Multi-pass membrane protein</topology>
    </subcellularLocation>
</comment>
<evidence type="ECO:0000256" key="3">
    <source>
        <dbReference type="ARBA" id="ARBA00022989"/>
    </source>
</evidence>
<evidence type="ECO:0000313" key="9">
    <source>
        <dbReference type="Proteomes" id="UP000009172"/>
    </source>
</evidence>
<dbReference type="HOGENOM" id="CLU_021993_3_1_1"/>
<dbReference type="Gene3D" id="1.20.1250.20">
    <property type="entry name" value="MFS general substrate transporter like domains"/>
    <property type="match status" value="1"/>
</dbReference>
<dbReference type="AlphaFoldDB" id="F2RSC3"/>
<accession>F2RSC3</accession>
<evidence type="ECO:0000256" key="5">
    <source>
        <dbReference type="SAM" id="MobiDB-lite"/>
    </source>
</evidence>
<evidence type="ECO:0000313" key="8">
    <source>
        <dbReference type="EMBL" id="EGD94222.1"/>
    </source>
</evidence>
<keyword evidence="3 6" id="KW-1133">Transmembrane helix</keyword>
<sequence length="431" mass="45941">MNAEIELRTQEPSQQSRHEGVKEEKKATRIAAAAFCFLVAGVNDGSLGALVPYLLRSYGLSSSSVGLIWGLSFVGWLLAALTGSWMRSATGLGGALVAGAAAQLVAHLLRFWTPPFALFAVTFVFAALGQGYQDAQANVFVAGLEGAHRWLGLIHASYSAGCLVGPLLAAIVATHTREWMYFYLVPGGLGLVNLLLAWWAFKEHVCISISWSSSSSSSSSSTANNNDIDTNAGSTSTWTEMKLTLQCRPVWLLSLFYFFYLGVAITVGGWLVEYLVQERKGDLSRVGYVPTGYFGGIMLGRLLLAEPAHRLGEKPVILVCSLCCLALQIVFWRVNNVIADSVVVSVFGFLSGPFFASGMSVASKLIPTHIHTAALGLIFVVAQAGGTVFPAVTGAIASKAGVSVLQPILVGLIALMGLSWAFVPSVDRKRD</sequence>
<protein>
    <submittedName>
        <fullName evidence="8">MFS transporter</fullName>
    </submittedName>
</protein>
<keyword evidence="9" id="KW-1185">Reference proteome</keyword>
<dbReference type="PROSITE" id="PS50850">
    <property type="entry name" value="MFS"/>
    <property type="match status" value="1"/>
</dbReference>
<feature type="transmembrane region" description="Helical" evidence="6">
    <location>
        <begin position="250"/>
        <end position="272"/>
    </location>
</feature>
<dbReference type="PANTHER" id="PTHR23514:SF16">
    <property type="entry name" value="TRANSPORTER, PUTATIVE (AFU_ORTHOLOGUE AFUA_2G17270)-RELATED"/>
    <property type="match status" value="1"/>
</dbReference>
<dbReference type="GO" id="GO:0022857">
    <property type="term" value="F:transmembrane transporter activity"/>
    <property type="evidence" value="ECO:0007669"/>
    <property type="project" value="InterPro"/>
</dbReference>
<evidence type="ECO:0000256" key="4">
    <source>
        <dbReference type="ARBA" id="ARBA00023136"/>
    </source>
</evidence>
<feature type="domain" description="Major facilitator superfamily (MFS) profile" evidence="7">
    <location>
        <begin position="29"/>
        <end position="429"/>
    </location>
</feature>
<feature type="transmembrane region" description="Helical" evidence="6">
    <location>
        <begin position="67"/>
        <end position="85"/>
    </location>
</feature>
<evidence type="ECO:0000256" key="6">
    <source>
        <dbReference type="SAM" id="Phobius"/>
    </source>
</evidence>
<feature type="transmembrane region" description="Helical" evidence="6">
    <location>
        <begin position="374"/>
        <end position="398"/>
    </location>
</feature>
<keyword evidence="2 6" id="KW-0812">Transmembrane</keyword>
<proteinExistence type="predicted"/>
<dbReference type="InterPro" id="IPR036259">
    <property type="entry name" value="MFS_trans_sf"/>
</dbReference>
<feature type="transmembrane region" description="Helical" evidence="6">
    <location>
        <begin position="316"/>
        <end position="335"/>
    </location>
</feature>
<feature type="transmembrane region" description="Helical" evidence="6">
    <location>
        <begin position="404"/>
        <end position="423"/>
    </location>
</feature>
<dbReference type="InterPro" id="IPR020846">
    <property type="entry name" value="MFS_dom"/>
</dbReference>
<dbReference type="PANTHER" id="PTHR23514">
    <property type="entry name" value="BYPASS OF STOP CODON PROTEIN 6"/>
    <property type="match status" value="1"/>
</dbReference>
<feature type="transmembrane region" description="Helical" evidence="6">
    <location>
        <begin position="341"/>
        <end position="362"/>
    </location>
</feature>
<dbReference type="InterPro" id="IPR011701">
    <property type="entry name" value="MFS"/>
</dbReference>
<dbReference type="Proteomes" id="UP000009172">
    <property type="component" value="Unassembled WGS sequence"/>
</dbReference>
<keyword evidence="4 6" id="KW-0472">Membrane</keyword>
<dbReference type="FunFam" id="1.20.1250.20:FF:000286">
    <property type="entry name" value="MFS efflux transporter"/>
    <property type="match status" value="1"/>
</dbReference>
<feature type="transmembrane region" description="Helical" evidence="6">
    <location>
        <begin position="287"/>
        <end position="304"/>
    </location>
</feature>